<evidence type="ECO:0000256" key="5">
    <source>
        <dbReference type="ARBA" id="ARBA00022989"/>
    </source>
</evidence>
<dbReference type="PROSITE" id="PS50850">
    <property type="entry name" value="MFS"/>
    <property type="match status" value="1"/>
</dbReference>
<dbReference type="InterPro" id="IPR020846">
    <property type="entry name" value="MFS_dom"/>
</dbReference>
<feature type="transmembrane region" description="Helical" evidence="7">
    <location>
        <begin position="305"/>
        <end position="326"/>
    </location>
</feature>
<feature type="transmembrane region" description="Helical" evidence="7">
    <location>
        <begin position="18"/>
        <end position="42"/>
    </location>
</feature>
<feature type="transmembrane region" description="Helical" evidence="7">
    <location>
        <begin position="230"/>
        <end position="253"/>
    </location>
</feature>
<dbReference type="PRINTS" id="PR01036">
    <property type="entry name" value="TCRTETB"/>
</dbReference>
<dbReference type="Gene3D" id="1.20.1250.20">
    <property type="entry name" value="MFS general substrate transporter like domains"/>
    <property type="match status" value="1"/>
</dbReference>
<feature type="transmembrane region" description="Helical" evidence="7">
    <location>
        <begin position="84"/>
        <end position="104"/>
    </location>
</feature>
<dbReference type="KEGG" id="paun:MJA45_18440"/>
<feature type="transmembrane region" description="Helical" evidence="7">
    <location>
        <begin position="364"/>
        <end position="389"/>
    </location>
</feature>
<dbReference type="RefSeq" id="WP_315603374.1">
    <property type="nucleotide sequence ID" value="NZ_CP130318.1"/>
</dbReference>
<dbReference type="GO" id="GO:0022857">
    <property type="term" value="F:transmembrane transporter activity"/>
    <property type="evidence" value="ECO:0007669"/>
    <property type="project" value="InterPro"/>
</dbReference>
<keyword evidence="10" id="KW-1185">Reference proteome</keyword>
<dbReference type="PANTHER" id="PTHR42718">
    <property type="entry name" value="MAJOR FACILITATOR SUPERFAMILY MULTIDRUG TRANSPORTER MFSC"/>
    <property type="match status" value="1"/>
</dbReference>
<feature type="transmembrane region" description="Helical" evidence="7">
    <location>
        <begin position="449"/>
        <end position="469"/>
    </location>
</feature>
<feature type="transmembrane region" description="Helical" evidence="7">
    <location>
        <begin position="273"/>
        <end position="293"/>
    </location>
</feature>
<dbReference type="Proteomes" id="UP001305702">
    <property type="component" value="Chromosome"/>
</dbReference>
<reference evidence="9 10" key="1">
    <citation type="submission" date="2022-02" db="EMBL/GenBank/DDBJ databases">
        <title>Paenibacillus sp. MBLB1776 Whole Genome Shotgun Sequencing.</title>
        <authorList>
            <person name="Hwang C.Y."/>
            <person name="Cho E.-S."/>
            <person name="Seo M.-J."/>
        </authorList>
    </citation>
    <scope>NUCLEOTIDE SEQUENCE [LARGE SCALE GENOMIC DNA]</scope>
    <source>
        <strain evidence="9 10">MBLB1776</strain>
    </source>
</reference>
<feature type="transmembrane region" description="Helical" evidence="7">
    <location>
        <begin position="146"/>
        <end position="166"/>
    </location>
</feature>
<dbReference type="PANTHER" id="PTHR42718:SF46">
    <property type="entry name" value="BLR6921 PROTEIN"/>
    <property type="match status" value="1"/>
</dbReference>
<evidence type="ECO:0000259" key="8">
    <source>
        <dbReference type="PROSITE" id="PS50850"/>
    </source>
</evidence>
<proteinExistence type="predicted"/>
<evidence type="ECO:0000313" key="10">
    <source>
        <dbReference type="Proteomes" id="UP001305702"/>
    </source>
</evidence>
<evidence type="ECO:0000256" key="2">
    <source>
        <dbReference type="ARBA" id="ARBA00022448"/>
    </source>
</evidence>
<accession>A0AA96LDA0</accession>
<sequence length="474" mass="49778">MSTQANAIAAPDARRWKALFLLCLAQFMVIMDTSIIGVALPAIKEALGYSQDSLQWIFNAYVIFLGGFMLLGGRLSDLFGQRRMFMLGFFILSMASLLAGLAWSEAAMNAGRALQGLGSAFILPAALTIVMILFSHNPKERNKALGYWGASAAAGGTAGVFLGGVITEWLSWNWTFLINIPVGIFALIYSMRVLPAGERQMGSVDVIGSLAITAALILAVYAIVTAEQVGWGSVQTLTLLLIAALLLLVFFVIQKVKREPLIPLGIFAAPNLLAGNLAFGLLAGAWIPLWFFLNLYLQQVLRFSAFAGGVALVPMTVLVMVVMIGLTGRLVGRFGFKSILVIGFLALTGSLFLLAGYTPIHGSFVANVLPASLLGALGMALAFIPGTIASMSGAKPEETGLASGIANTSYQIGSAIGLAIMSAVAASWTGGQLEKGAEQIAALNTGFHAAFIGAAIASVAGALLALLFLRKPKQ</sequence>
<keyword evidence="4 7" id="KW-0812">Transmembrane</keyword>
<keyword evidence="2" id="KW-0813">Transport</keyword>
<feature type="domain" description="Major facilitator superfamily (MFS) profile" evidence="8">
    <location>
        <begin position="18"/>
        <end position="473"/>
    </location>
</feature>
<evidence type="ECO:0000256" key="3">
    <source>
        <dbReference type="ARBA" id="ARBA00022475"/>
    </source>
</evidence>
<feature type="transmembrane region" description="Helical" evidence="7">
    <location>
        <begin position="116"/>
        <end position="134"/>
    </location>
</feature>
<protein>
    <submittedName>
        <fullName evidence="9">MFS transporter</fullName>
    </submittedName>
</protein>
<dbReference type="CDD" id="cd17321">
    <property type="entry name" value="MFS_MMR_MDR_like"/>
    <property type="match status" value="1"/>
</dbReference>
<keyword evidence="5 7" id="KW-1133">Transmembrane helix</keyword>
<dbReference type="SUPFAM" id="SSF103473">
    <property type="entry name" value="MFS general substrate transporter"/>
    <property type="match status" value="2"/>
</dbReference>
<dbReference type="InterPro" id="IPR011701">
    <property type="entry name" value="MFS"/>
</dbReference>
<feature type="transmembrane region" description="Helical" evidence="7">
    <location>
        <begin position="206"/>
        <end position="224"/>
    </location>
</feature>
<organism evidence="9 10">
    <name type="scientific">Paenibacillus aurantius</name>
    <dbReference type="NCBI Taxonomy" id="2918900"/>
    <lineage>
        <taxon>Bacteria</taxon>
        <taxon>Bacillati</taxon>
        <taxon>Bacillota</taxon>
        <taxon>Bacilli</taxon>
        <taxon>Bacillales</taxon>
        <taxon>Paenibacillaceae</taxon>
        <taxon>Paenibacillus</taxon>
    </lineage>
</organism>
<feature type="transmembrane region" description="Helical" evidence="7">
    <location>
        <begin position="172"/>
        <end position="194"/>
    </location>
</feature>
<evidence type="ECO:0000256" key="4">
    <source>
        <dbReference type="ARBA" id="ARBA00022692"/>
    </source>
</evidence>
<feature type="transmembrane region" description="Helical" evidence="7">
    <location>
        <begin position="54"/>
        <end position="72"/>
    </location>
</feature>
<evidence type="ECO:0000256" key="1">
    <source>
        <dbReference type="ARBA" id="ARBA00004651"/>
    </source>
</evidence>
<feature type="transmembrane region" description="Helical" evidence="7">
    <location>
        <begin position="410"/>
        <end position="429"/>
    </location>
</feature>
<evidence type="ECO:0000256" key="6">
    <source>
        <dbReference type="ARBA" id="ARBA00023136"/>
    </source>
</evidence>
<dbReference type="Pfam" id="PF07690">
    <property type="entry name" value="MFS_1"/>
    <property type="match status" value="1"/>
</dbReference>
<feature type="transmembrane region" description="Helical" evidence="7">
    <location>
        <begin position="338"/>
        <end position="358"/>
    </location>
</feature>
<comment type="subcellular location">
    <subcellularLocation>
        <location evidence="1">Cell membrane</location>
        <topology evidence="1">Multi-pass membrane protein</topology>
    </subcellularLocation>
</comment>
<dbReference type="Gene3D" id="1.20.1720.10">
    <property type="entry name" value="Multidrug resistance protein D"/>
    <property type="match status" value="1"/>
</dbReference>
<evidence type="ECO:0000313" key="9">
    <source>
        <dbReference type="EMBL" id="WNQ09602.1"/>
    </source>
</evidence>
<evidence type="ECO:0000256" key="7">
    <source>
        <dbReference type="SAM" id="Phobius"/>
    </source>
</evidence>
<keyword evidence="6 7" id="KW-0472">Membrane</keyword>
<keyword evidence="3" id="KW-1003">Cell membrane</keyword>
<gene>
    <name evidence="9" type="ORF">MJA45_18440</name>
</gene>
<dbReference type="InterPro" id="IPR036259">
    <property type="entry name" value="MFS_trans_sf"/>
</dbReference>
<name>A0AA96LDA0_9BACL</name>
<dbReference type="GO" id="GO:0005886">
    <property type="term" value="C:plasma membrane"/>
    <property type="evidence" value="ECO:0007669"/>
    <property type="project" value="UniProtKB-SubCell"/>
</dbReference>
<dbReference type="EMBL" id="CP130318">
    <property type="protein sequence ID" value="WNQ09602.1"/>
    <property type="molecule type" value="Genomic_DNA"/>
</dbReference>
<dbReference type="AlphaFoldDB" id="A0AA96LDA0"/>